<accession>A0A8I0FSZ6</accession>
<reference evidence="3" key="2">
    <citation type="submission" date="2020-09" db="EMBL/GenBank/DDBJ databases">
        <title>Novel species in genus Aeromicrobium.</title>
        <authorList>
            <person name="Zhang G."/>
        </authorList>
    </citation>
    <scope>NUCLEOTIDE SEQUENCE</scope>
    <source>
        <strain evidence="3">SSW1-57</strain>
    </source>
</reference>
<dbReference type="EMBL" id="JACWMT010000001">
    <property type="protein sequence ID" value="MBD1268708.1"/>
    <property type="molecule type" value="Genomic_DNA"/>
</dbReference>
<organism evidence="3 6">
    <name type="scientific">Aeromicrobium tamlense</name>
    <dbReference type="NCBI Taxonomy" id="375541"/>
    <lineage>
        <taxon>Bacteria</taxon>
        <taxon>Bacillati</taxon>
        <taxon>Actinomycetota</taxon>
        <taxon>Actinomycetes</taxon>
        <taxon>Propionibacteriales</taxon>
        <taxon>Nocardioidaceae</taxon>
        <taxon>Aeromicrobium</taxon>
    </lineage>
</organism>
<protein>
    <submittedName>
        <fullName evidence="3">Ig-like domain repeat protein</fullName>
    </submittedName>
</protein>
<dbReference type="PROSITE" id="PS51318">
    <property type="entry name" value="TAT"/>
    <property type="match status" value="1"/>
</dbReference>
<dbReference type="Pfam" id="PF16640">
    <property type="entry name" value="Big_3_5"/>
    <property type="match status" value="1"/>
</dbReference>
<gene>
    <name evidence="4" type="ORF">BJ975_000761</name>
    <name evidence="3" type="ORF">IDH50_00520</name>
</gene>
<dbReference type="InterPro" id="IPR006311">
    <property type="entry name" value="TAT_signal"/>
</dbReference>
<keyword evidence="5" id="KW-1185">Reference proteome</keyword>
<feature type="chain" id="PRO_5034759604" evidence="1">
    <location>
        <begin position="36"/>
        <end position="901"/>
    </location>
</feature>
<feature type="signal peptide" evidence="1">
    <location>
        <begin position="1"/>
        <end position="35"/>
    </location>
</feature>
<dbReference type="GO" id="GO:0005975">
    <property type="term" value="P:carbohydrate metabolic process"/>
    <property type="evidence" value="ECO:0007669"/>
    <property type="project" value="UniProtKB-ARBA"/>
</dbReference>
<dbReference type="Gene3D" id="2.60.40.10">
    <property type="entry name" value="Immunoglobulins"/>
    <property type="match status" value="3"/>
</dbReference>
<evidence type="ECO:0000259" key="2">
    <source>
        <dbReference type="Pfam" id="PF16640"/>
    </source>
</evidence>
<sequence>MTTSLRRPVRRGLAAAAVGALTASLLGLATTTAHAAAPVPSLGVTVDYFDDVYDDLGANSVFETVTIERFEYLLKNQTGNIAFFIGDPSDPSSQATIAHVNRVAKAQGISKVYNFTPKLDGDTLNVWDLSRSGLNEAGRTFYGNVGNRLITDYLNKDAQTSFTKNAASDPYLFVYNKDRVDGGVEDRIVAALGGAKTAADLDTPTEVAAYEDQVEDVLGSVSSYATNTNFQFQKDEVNRRHSASYPTAETHGGQILTDADGTDGFRIQTLTYPELIHLLGKPGDIPLLFGGTWCHNTRAIIKDVNADAQQYGVKTVYNFDFSLFSTGNGGSDLGHIRDNAAATTEDGTLKASRPSHLYGDLVNTYLPNASTQYRTAQDVADLGGGSVNAVSYYPGGDTTKELRQARKIQVGHVLTYNKDHVDALGNPAPVVDQAIRRNDDGGHTEHMTEWWYVAGRDLEKGDPTLRGALNPTSETGANSLQSQRAFAKEAIDEIHTVFRGFAKQAHASTTTVAEVGPVSVGGTPTLDVSVAAAGYAPFISLNSANANTPLVSDTGKPSGFVAVFDGGQKVGQARLKRNGTASIVLPAQPAGETDLTVRYLGRGDVIEPSQASVSFAVAGDPSTTTLSVPASVTHGAGGSVTATVTEGATGSVRLTGLPGEPLTAVIEDGTATFTVPATTPAGRHSLVARYTGDDKYGASESEAAELVVAKANATLKATVAATRYGTAPVVRTTVTGPAGVTPSGTVTVTAGGTSYVGRLDAAGRANVSLPRTLTPKAYALTIVYGGNANVRAASTTARVTVAKAAVRGVSLKPRKTVRAKKATVATVTVTTPSGLAKASGKVRIVLKRGSSTKAVVGTVRSGKATVRLPKLTKGTWSAKVSYLGNTAYAGKTASTKIKVKG</sequence>
<proteinExistence type="predicted"/>
<evidence type="ECO:0000313" key="5">
    <source>
        <dbReference type="Proteomes" id="UP000587211"/>
    </source>
</evidence>
<dbReference type="Proteomes" id="UP000587211">
    <property type="component" value="Unassembled WGS sequence"/>
</dbReference>
<evidence type="ECO:0000256" key="1">
    <source>
        <dbReference type="SAM" id="SignalP"/>
    </source>
</evidence>
<dbReference type="InterPro" id="IPR032109">
    <property type="entry name" value="Big_3_5"/>
</dbReference>
<dbReference type="Proteomes" id="UP000659061">
    <property type="component" value="Unassembled WGS sequence"/>
</dbReference>
<reference evidence="4 5" key="1">
    <citation type="submission" date="2020-07" db="EMBL/GenBank/DDBJ databases">
        <title>Sequencing the genomes of 1000 actinobacteria strains.</title>
        <authorList>
            <person name="Klenk H.-P."/>
        </authorList>
    </citation>
    <scope>NUCLEOTIDE SEQUENCE [LARGE SCALE GENOMIC DNA]</scope>
    <source>
        <strain evidence="4 5">DSM 19087</strain>
    </source>
</reference>
<evidence type="ECO:0000313" key="3">
    <source>
        <dbReference type="EMBL" id="MBD1268708.1"/>
    </source>
</evidence>
<dbReference type="AlphaFoldDB" id="A0A8I0FSZ6"/>
<evidence type="ECO:0000313" key="6">
    <source>
        <dbReference type="Proteomes" id="UP000659061"/>
    </source>
</evidence>
<comment type="caution">
    <text evidence="3">The sequence shown here is derived from an EMBL/GenBank/DDBJ whole genome shotgun (WGS) entry which is preliminary data.</text>
</comment>
<name>A0A8I0FSZ6_9ACTN</name>
<dbReference type="InterPro" id="IPR013783">
    <property type="entry name" value="Ig-like_fold"/>
</dbReference>
<keyword evidence="1" id="KW-0732">Signal</keyword>
<dbReference type="RefSeq" id="WP_179423826.1">
    <property type="nucleotide sequence ID" value="NZ_BAAAMP010000002.1"/>
</dbReference>
<feature type="domain" description="Bacterial Ig-like" evidence="2">
    <location>
        <begin position="627"/>
        <end position="708"/>
    </location>
</feature>
<dbReference type="EMBL" id="JACBZN010000001">
    <property type="protein sequence ID" value="NYI37386.1"/>
    <property type="molecule type" value="Genomic_DNA"/>
</dbReference>
<evidence type="ECO:0000313" key="4">
    <source>
        <dbReference type="EMBL" id="NYI37386.1"/>
    </source>
</evidence>